<dbReference type="Proteomes" id="UP000054558">
    <property type="component" value="Unassembled WGS sequence"/>
</dbReference>
<evidence type="ECO:0000313" key="2">
    <source>
        <dbReference type="Proteomes" id="UP000054558"/>
    </source>
</evidence>
<dbReference type="EMBL" id="DF237117">
    <property type="protein sequence ID" value="GAQ83916.1"/>
    <property type="molecule type" value="Genomic_DNA"/>
</dbReference>
<evidence type="ECO:0000313" key="1">
    <source>
        <dbReference type="EMBL" id="GAQ83916.1"/>
    </source>
</evidence>
<reference evidence="1 2" key="1">
    <citation type="journal article" date="2014" name="Nat. Commun.">
        <title>Klebsormidium flaccidum genome reveals primary factors for plant terrestrial adaptation.</title>
        <authorList>
            <person name="Hori K."/>
            <person name="Maruyama F."/>
            <person name="Fujisawa T."/>
            <person name="Togashi T."/>
            <person name="Yamamoto N."/>
            <person name="Seo M."/>
            <person name="Sato S."/>
            <person name="Yamada T."/>
            <person name="Mori H."/>
            <person name="Tajima N."/>
            <person name="Moriyama T."/>
            <person name="Ikeuchi M."/>
            <person name="Watanabe M."/>
            <person name="Wada H."/>
            <person name="Kobayashi K."/>
            <person name="Saito M."/>
            <person name="Masuda T."/>
            <person name="Sasaki-Sekimoto Y."/>
            <person name="Mashiguchi K."/>
            <person name="Awai K."/>
            <person name="Shimojima M."/>
            <person name="Masuda S."/>
            <person name="Iwai M."/>
            <person name="Nobusawa T."/>
            <person name="Narise T."/>
            <person name="Kondo S."/>
            <person name="Saito H."/>
            <person name="Sato R."/>
            <person name="Murakawa M."/>
            <person name="Ihara Y."/>
            <person name="Oshima-Yamada Y."/>
            <person name="Ohtaka K."/>
            <person name="Satoh M."/>
            <person name="Sonobe K."/>
            <person name="Ishii M."/>
            <person name="Ohtani R."/>
            <person name="Kanamori-Sato M."/>
            <person name="Honoki R."/>
            <person name="Miyazaki D."/>
            <person name="Mochizuki H."/>
            <person name="Umetsu J."/>
            <person name="Higashi K."/>
            <person name="Shibata D."/>
            <person name="Kamiya Y."/>
            <person name="Sato N."/>
            <person name="Nakamura Y."/>
            <person name="Tabata S."/>
            <person name="Ida S."/>
            <person name="Kurokawa K."/>
            <person name="Ohta H."/>
        </authorList>
    </citation>
    <scope>NUCLEOTIDE SEQUENCE [LARGE SCALE GENOMIC DNA]</scope>
    <source>
        <strain evidence="1 2">NIES-2285</strain>
    </source>
</reference>
<protein>
    <submittedName>
        <fullName evidence="1">Uncharacterized protein</fullName>
    </submittedName>
</protein>
<keyword evidence="2" id="KW-1185">Reference proteome</keyword>
<accession>A0A1Y1I5C8</accession>
<dbReference type="OrthoDB" id="5422293at2759"/>
<sequence>MALFRKFVSHLSFCFSFARLQPIQVRYCNGIRNDYLARDVKANLEVDTPIAALFRLVDLALAGRFLSLRDEVEFFWWRAVPTEVRWGDAVKSKEYNMHYEKHLDADWLVHNVPDPRSLAKLPPPFCEPVFMLKAPTSKEINQYRQQHSKYASLYATEEGCRQLRIVIAAAFAAELCEAFNCRIQHGLARGRADDDDHLTFGLANKGRLQLETPPDWEKEVGKQPVEELGCLRFFGMGPEERRVGLIHSVSNLSSWQAGCVMDEPAHYFRKILERMEQEASHQTRLFLSDHLLLSTHRQARN</sequence>
<gene>
    <name evidence="1" type="ORF">KFL_001680110</name>
</gene>
<dbReference type="AlphaFoldDB" id="A0A1Y1I5C8"/>
<proteinExistence type="predicted"/>
<name>A0A1Y1I5C8_KLENI</name>
<organism evidence="1 2">
    <name type="scientific">Klebsormidium nitens</name>
    <name type="common">Green alga</name>
    <name type="synonym">Ulothrix nitens</name>
    <dbReference type="NCBI Taxonomy" id="105231"/>
    <lineage>
        <taxon>Eukaryota</taxon>
        <taxon>Viridiplantae</taxon>
        <taxon>Streptophyta</taxon>
        <taxon>Klebsormidiophyceae</taxon>
        <taxon>Klebsormidiales</taxon>
        <taxon>Klebsormidiaceae</taxon>
        <taxon>Klebsormidium</taxon>
    </lineage>
</organism>